<dbReference type="PANTHER" id="PTHR34580:SF3">
    <property type="entry name" value="PROTEIN PAFB"/>
    <property type="match status" value="1"/>
</dbReference>
<evidence type="ECO:0000256" key="1">
    <source>
        <dbReference type="ARBA" id="ARBA00023015"/>
    </source>
</evidence>
<keyword evidence="1" id="KW-0805">Transcription regulation</keyword>
<evidence type="ECO:0000256" key="2">
    <source>
        <dbReference type="ARBA" id="ARBA00023163"/>
    </source>
</evidence>
<dbReference type="AlphaFoldDB" id="A0A7W3IT47"/>
<dbReference type="InterPro" id="IPR036390">
    <property type="entry name" value="WH_DNA-bd_sf"/>
</dbReference>
<protein>
    <submittedName>
        <fullName evidence="4">Putative DNA-binding transcriptional regulator YafY</fullName>
    </submittedName>
</protein>
<dbReference type="Pfam" id="PF25583">
    <property type="entry name" value="WCX"/>
    <property type="match status" value="1"/>
</dbReference>
<dbReference type="InterPro" id="IPR013196">
    <property type="entry name" value="HTH_11"/>
</dbReference>
<dbReference type="SMART" id="SM00420">
    <property type="entry name" value="HTH_DEOR"/>
    <property type="match status" value="1"/>
</dbReference>
<evidence type="ECO:0000313" key="5">
    <source>
        <dbReference type="Proteomes" id="UP000523079"/>
    </source>
</evidence>
<dbReference type="InterPro" id="IPR026881">
    <property type="entry name" value="WYL_dom"/>
</dbReference>
<dbReference type="Pfam" id="PF08279">
    <property type="entry name" value="HTH_11"/>
    <property type="match status" value="1"/>
</dbReference>
<keyword evidence="2" id="KW-0804">Transcription</keyword>
<dbReference type="PANTHER" id="PTHR34580">
    <property type="match status" value="1"/>
</dbReference>
<organism evidence="4 5">
    <name type="scientific">Microlunatus kandeliicorticis</name>
    <dbReference type="NCBI Taxonomy" id="1759536"/>
    <lineage>
        <taxon>Bacteria</taxon>
        <taxon>Bacillati</taxon>
        <taxon>Actinomycetota</taxon>
        <taxon>Actinomycetes</taxon>
        <taxon>Propionibacteriales</taxon>
        <taxon>Propionibacteriaceae</taxon>
        <taxon>Microlunatus</taxon>
    </lineage>
</organism>
<dbReference type="PROSITE" id="PS52050">
    <property type="entry name" value="WYL"/>
    <property type="match status" value="1"/>
</dbReference>
<dbReference type="InterPro" id="IPR001034">
    <property type="entry name" value="DeoR_HTH"/>
</dbReference>
<accession>A0A7W3IT47</accession>
<dbReference type="Gene3D" id="1.10.10.10">
    <property type="entry name" value="Winged helix-like DNA-binding domain superfamily/Winged helix DNA-binding domain"/>
    <property type="match status" value="1"/>
</dbReference>
<name>A0A7W3IT47_9ACTN</name>
<evidence type="ECO:0000313" key="4">
    <source>
        <dbReference type="EMBL" id="MBA8794747.1"/>
    </source>
</evidence>
<gene>
    <name evidence="4" type="ORF">FHX74_002366</name>
</gene>
<comment type="caution">
    <text evidence="4">The sequence shown here is derived from an EMBL/GenBank/DDBJ whole genome shotgun (WGS) entry which is preliminary data.</text>
</comment>
<dbReference type="InterPro" id="IPR036388">
    <property type="entry name" value="WH-like_DNA-bd_sf"/>
</dbReference>
<dbReference type="GO" id="GO:0003677">
    <property type="term" value="F:DNA binding"/>
    <property type="evidence" value="ECO:0007669"/>
    <property type="project" value="UniProtKB-KW"/>
</dbReference>
<evidence type="ECO:0000259" key="3">
    <source>
        <dbReference type="PROSITE" id="PS51000"/>
    </source>
</evidence>
<reference evidence="4 5" key="1">
    <citation type="submission" date="2020-07" db="EMBL/GenBank/DDBJ databases">
        <title>Sequencing the genomes of 1000 actinobacteria strains.</title>
        <authorList>
            <person name="Klenk H.-P."/>
        </authorList>
    </citation>
    <scope>NUCLEOTIDE SEQUENCE [LARGE SCALE GENOMIC DNA]</scope>
    <source>
        <strain evidence="4 5">DSM 100723</strain>
    </source>
</reference>
<dbReference type="SUPFAM" id="SSF46785">
    <property type="entry name" value="Winged helix' DNA-binding domain"/>
    <property type="match status" value="1"/>
</dbReference>
<dbReference type="Pfam" id="PF13280">
    <property type="entry name" value="WYL"/>
    <property type="match status" value="1"/>
</dbReference>
<feature type="domain" description="HTH deoR-type" evidence="3">
    <location>
        <begin position="3"/>
        <end position="62"/>
    </location>
</feature>
<dbReference type="RefSeq" id="WP_182560292.1">
    <property type="nucleotide sequence ID" value="NZ_JACGWT010000003.1"/>
</dbReference>
<dbReference type="InterPro" id="IPR051534">
    <property type="entry name" value="CBASS_pafABC_assoc_protein"/>
</dbReference>
<dbReference type="PROSITE" id="PS51000">
    <property type="entry name" value="HTH_DEOR_2"/>
    <property type="match status" value="1"/>
</dbReference>
<dbReference type="InterPro" id="IPR057727">
    <property type="entry name" value="WCX_dom"/>
</dbReference>
<keyword evidence="5" id="KW-1185">Reference proteome</keyword>
<keyword evidence="4" id="KW-0238">DNA-binding</keyword>
<sequence>MSRTSRLLDLLELLQSSGTRTVPELAQRFGIDERTARRDIEALRDLGVPVEAIRGRYGGYRVSAGYRMPPLVFDDAEAIAVLVALTQAATRTATVQLSSGLATAMAKIRRSLPERLAERAATLLDTAVISPGPHADPAPAVDPDVVLTVAAAVRDRRPIALAYRNRSGESSHRSLQPHDLVAYSGRWYLAGLDAATQQVRTFRLDRVTSAHVLGGTFPAPPPHDAVADLTERLVTAGYRHEVVLRIRATVGDVRRDLPASVARLEPLDPDWLRATIHSESLEWLPGALLALGAEVVVEQPDELRTVLQEAADRLSSWSRSPS</sequence>
<proteinExistence type="predicted"/>
<dbReference type="InterPro" id="IPR028349">
    <property type="entry name" value="PafC-like"/>
</dbReference>
<dbReference type="EMBL" id="JACGWT010000003">
    <property type="protein sequence ID" value="MBA8794747.1"/>
    <property type="molecule type" value="Genomic_DNA"/>
</dbReference>
<dbReference type="Proteomes" id="UP000523079">
    <property type="component" value="Unassembled WGS sequence"/>
</dbReference>
<dbReference type="GO" id="GO:0003700">
    <property type="term" value="F:DNA-binding transcription factor activity"/>
    <property type="evidence" value="ECO:0007669"/>
    <property type="project" value="InterPro"/>
</dbReference>
<dbReference type="PIRSF" id="PIRSF016838">
    <property type="entry name" value="PafC"/>
    <property type="match status" value="1"/>
</dbReference>